<name>A0A381L1C9_BLUGR</name>
<reference evidence="1" key="1">
    <citation type="submission" date="2018-07" db="EMBL/GenBank/DDBJ databases">
        <authorList>
            <person name="Quirk P.G."/>
            <person name="Krulwich T.A."/>
        </authorList>
    </citation>
    <scope>NUCLEOTIDE SEQUENCE</scope>
    <source>
        <strain evidence="1">96224</strain>
    </source>
</reference>
<sequence length="54" mass="6317">TPVGFPKRNWKLVYVPRGSVIATRMHLVRSRYEIDTAGRGETRRCYSANYNCRN</sequence>
<dbReference type="AlphaFoldDB" id="A0A381L1C9"/>
<proteinExistence type="predicted"/>
<dbReference type="EMBL" id="UIGY01000001">
    <property type="protein sequence ID" value="SUZ07709.1"/>
    <property type="molecule type" value="Genomic_DNA"/>
</dbReference>
<feature type="non-terminal residue" evidence="1">
    <location>
        <position position="1"/>
    </location>
</feature>
<accession>A0A381L1C9</accession>
<evidence type="ECO:0000313" key="1">
    <source>
        <dbReference type="EMBL" id="SUZ07709.1"/>
    </source>
</evidence>
<gene>
    <name evidence="1" type="ORF">BGT96224V2_LOCUS279</name>
</gene>
<organism evidence="1">
    <name type="scientific">Blumeria graminis f. sp. tritici 96224</name>
    <dbReference type="NCBI Taxonomy" id="1268274"/>
    <lineage>
        <taxon>Eukaryota</taxon>
        <taxon>Fungi</taxon>
        <taxon>Dikarya</taxon>
        <taxon>Ascomycota</taxon>
        <taxon>Pezizomycotina</taxon>
        <taxon>Leotiomycetes</taxon>
        <taxon>Erysiphales</taxon>
        <taxon>Erysiphaceae</taxon>
        <taxon>Blumeria</taxon>
    </lineage>
</organism>
<protein>
    <submittedName>
        <fullName evidence="1">Bgt-20620-2</fullName>
    </submittedName>
</protein>